<proteinExistence type="predicted"/>
<dbReference type="Proteomes" id="UP000785679">
    <property type="component" value="Unassembled WGS sequence"/>
</dbReference>
<feature type="region of interest" description="Disordered" evidence="1">
    <location>
        <begin position="1"/>
        <end position="104"/>
    </location>
</feature>
<reference evidence="2" key="1">
    <citation type="submission" date="2019-06" db="EMBL/GenBank/DDBJ databases">
        <authorList>
            <person name="Zheng W."/>
        </authorList>
    </citation>
    <scope>NUCLEOTIDE SEQUENCE</scope>
    <source>
        <strain evidence="2">QDHG01</strain>
    </source>
</reference>
<sequence length="104" mass="11605">MSGFRKGQRYMPSSQERHTYVSIVQGSNARKIPHRLHPGKSPQQDQQFPLRLMSPRSSQESTSIDDQAQPGSVSIRNANSARKAAIFNASNQKFGESEQSDENS</sequence>
<protein>
    <submittedName>
        <fullName evidence="2">Uncharacterized protein</fullName>
    </submittedName>
</protein>
<dbReference type="AlphaFoldDB" id="A0A8J8P4Z3"/>
<organism evidence="2 3">
    <name type="scientific">Halteria grandinella</name>
    <dbReference type="NCBI Taxonomy" id="5974"/>
    <lineage>
        <taxon>Eukaryota</taxon>
        <taxon>Sar</taxon>
        <taxon>Alveolata</taxon>
        <taxon>Ciliophora</taxon>
        <taxon>Intramacronucleata</taxon>
        <taxon>Spirotrichea</taxon>
        <taxon>Stichotrichia</taxon>
        <taxon>Sporadotrichida</taxon>
        <taxon>Halteriidae</taxon>
        <taxon>Halteria</taxon>
    </lineage>
</organism>
<evidence type="ECO:0000313" key="3">
    <source>
        <dbReference type="Proteomes" id="UP000785679"/>
    </source>
</evidence>
<feature type="compositionally biased region" description="Polar residues" evidence="1">
    <location>
        <begin position="55"/>
        <end position="80"/>
    </location>
</feature>
<name>A0A8J8P4Z3_HALGN</name>
<gene>
    <name evidence="2" type="ORF">FGO68_gene17689</name>
</gene>
<comment type="caution">
    <text evidence="2">The sequence shown here is derived from an EMBL/GenBank/DDBJ whole genome shotgun (WGS) entry which is preliminary data.</text>
</comment>
<dbReference type="EMBL" id="RRYP01000031">
    <property type="protein sequence ID" value="TNV88207.1"/>
    <property type="molecule type" value="Genomic_DNA"/>
</dbReference>
<evidence type="ECO:0000313" key="2">
    <source>
        <dbReference type="EMBL" id="TNV88207.1"/>
    </source>
</evidence>
<accession>A0A8J8P4Z3</accession>
<keyword evidence="3" id="KW-1185">Reference proteome</keyword>
<evidence type="ECO:0000256" key="1">
    <source>
        <dbReference type="SAM" id="MobiDB-lite"/>
    </source>
</evidence>